<dbReference type="PRINTS" id="PR00779">
    <property type="entry name" value="INSP3RECEPTR"/>
</dbReference>
<feature type="domain" description="MIR" evidence="16">
    <location>
        <begin position="288"/>
        <end position="344"/>
    </location>
</feature>
<dbReference type="Gene3D" id="1.25.10.30">
    <property type="entry name" value="IP3 receptor type 1 binding core, RIH domain"/>
    <property type="match status" value="1"/>
</dbReference>
<dbReference type="GO" id="GO:0051209">
    <property type="term" value="P:release of sequestered calcium ion into cytosol"/>
    <property type="evidence" value="ECO:0007669"/>
    <property type="project" value="UniProtKB-UniRule"/>
</dbReference>
<evidence type="ECO:0000256" key="7">
    <source>
        <dbReference type="ARBA" id="ARBA00022989"/>
    </source>
</evidence>
<evidence type="ECO:0000313" key="18">
    <source>
        <dbReference type="Proteomes" id="UP000663879"/>
    </source>
</evidence>
<keyword evidence="8 13" id="KW-0406">Ion transport</keyword>
<evidence type="ECO:0000313" key="17">
    <source>
        <dbReference type="EMBL" id="CAF0720107.1"/>
    </source>
</evidence>
<dbReference type="PANTHER" id="PTHR45816">
    <property type="entry name" value="MIR DOMAIN-CONTAINING PROTEIN"/>
    <property type="match status" value="1"/>
</dbReference>
<dbReference type="InterPro" id="IPR000699">
    <property type="entry name" value="RIH_dom"/>
</dbReference>
<evidence type="ECO:0000256" key="4">
    <source>
        <dbReference type="ARBA" id="ARBA00022692"/>
    </source>
</evidence>
<evidence type="ECO:0000259" key="16">
    <source>
        <dbReference type="PROSITE" id="PS50919"/>
    </source>
</evidence>
<evidence type="ECO:0000256" key="11">
    <source>
        <dbReference type="ARBA" id="ARBA00023286"/>
    </source>
</evidence>
<feature type="compositionally biased region" description="Low complexity" evidence="15">
    <location>
        <begin position="2026"/>
        <end position="2046"/>
    </location>
</feature>
<keyword evidence="5" id="KW-0677">Repeat</keyword>
<evidence type="ECO:0000256" key="8">
    <source>
        <dbReference type="ARBA" id="ARBA00023065"/>
    </source>
</evidence>
<keyword evidence="13" id="KW-0109">Calcium transport</keyword>
<feature type="compositionally biased region" description="Polar residues" evidence="15">
    <location>
        <begin position="1024"/>
        <end position="1052"/>
    </location>
</feature>
<reference evidence="17" key="1">
    <citation type="submission" date="2021-02" db="EMBL/GenBank/DDBJ databases">
        <authorList>
            <person name="Nowell W R."/>
        </authorList>
    </citation>
    <scope>NUCLEOTIDE SEQUENCE</scope>
    <source>
        <strain evidence="17">Ploen Becks lab</strain>
    </source>
</reference>
<feature type="transmembrane region" description="Helical" evidence="13">
    <location>
        <begin position="2710"/>
        <end position="2738"/>
    </location>
</feature>
<dbReference type="SUPFAM" id="SSF82109">
    <property type="entry name" value="MIR domain"/>
    <property type="match status" value="2"/>
</dbReference>
<evidence type="ECO:0000256" key="14">
    <source>
        <dbReference type="SAM" id="Coils"/>
    </source>
</evidence>
<evidence type="ECO:0000256" key="1">
    <source>
        <dbReference type="ARBA" id="ARBA00004477"/>
    </source>
</evidence>
<gene>
    <name evidence="17" type="ORF">OXX778_LOCUS2086</name>
</gene>
<dbReference type="GO" id="GO:0070679">
    <property type="term" value="F:inositol 1,4,5 trisphosphate binding"/>
    <property type="evidence" value="ECO:0007669"/>
    <property type="project" value="UniProtKB-UniRule"/>
</dbReference>
<dbReference type="OrthoDB" id="76898at2759"/>
<dbReference type="FunFam" id="2.80.10.50:FF:000005">
    <property type="entry name" value="Inositol 1,4,5-trisphosphate receptor type 2"/>
    <property type="match status" value="1"/>
</dbReference>
<keyword evidence="18" id="KW-1185">Reference proteome</keyword>
<comment type="domain">
    <text evidence="13">The receptor contains a calcium channel in its C-terminal extremity. Its large N-terminal cytoplasmic region has the ligand-binding site in the N-terminus and modulatory sites in the middle portion immediately upstream of the channel region.</text>
</comment>
<dbReference type="Pfam" id="PF08709">
    <property type="entry name" value="Ins145_P3_rec"/>
    <property type="match status" value="1"/>
</dbReference>
<dbReference type="InterPro" id="IPR036300">
    <property type="entry name" value="MIR_dom_sf"/>
</dbReference>
<dbReference type="PROSITE" id="PS50919">
    <property type="entry name" value="MIR"/>
    <property type="match status" value="3"/>
</dbReference>
<dbReference type="Pfam" id="PF01365">
    <property type="entry name" value="RYDR_ITPR"/>
    <property type="match status" value="2"/>
</dbReference>
<feature type="transmembrane region" description="Helical" evidence="13">
    <location>
        <begin position="2892"/>
        <end position="2914"/>
    </location>
</feature>
<evidence type="ECO:0000256" key="15">
    <source>
        <dbReference type="SAM" id="MobiDB-lite"/>
    </source>
</evidence>
<comment type="similarity">
    <text evidence="2 13">Belongs to the InsP3 receptor family.</text>
</comment>
<keyword evidence="6 13" id="KW-0256">Endoplasmic reticulum</keyword>
<evidence type="ECO:0000256" key="12">
    <source>
        <dbReference type="ARBA" id="ARBA00023303"/>
    </source>
</evidence>
<comment type="caution">
    <text evidence="17">The sequence shown here is derived from an EMBL/GenBank/DDBJ whole genome shotgun (WGS) entry which is preliminary data.</text>
</comment>
<dbReference type="Proteomes" id="UP000663879">
    <property type="component" value="Unassembled WGS sequence"/>
</dbReference>
<dbReference type="InterPro" id="IPR016093">
    <property type="entry name" value="MIR_motif"/>
</dbReference>
<feature type="compositionally biased region" description="Acidic residues" evidence="15">
    <location>
        <begin position="2419"/>
        <end position="2435"/>
    </location>
</feature>
<evidence type="ECO:0000256" key="13">
    <source>
        <dbReference type="RuleBase" id="RU368044"/>
    </source>
</evidence>
<comment type="subcellular location">
    <subcellularLocation>
        <location evidence="1 13">Endoplasmic reticulum membrane</location>
        <topology evidence="1 13">Multi-pass membrane protein</topology>
    </subcellularLocation>
</comment>
<protein>
    <recommendedName>
        <fullName evidence="13">Inositol 1,4,5-trisphosphate receptor</fullName>
    </recommendedName>
</protein>
<dbReference type="Pfam" id="PF02815">
    <property type="entry name" value="MIR"/>
    <property type="match status" value="1"/>
</dbReference>
<feature type="region of interest" description="Disordered" evidence="15">
    <location>
        <begin position="2017"/>
        <end position="2053"/>
    </location>
</feature>
<dbReference type="SMART" id="SM00472">
    <property type="entry name" value="MIR"/>
    <property type="match status" value="4"/>
</dbReference>
<feature type="transmembrane region" description="Helical" evidence="13">
    <location>
        <begin position="2759"/>
        <end position="2781"/>
    </location>
</feature>
<dbReference type="InterPro" id="IPR013662">
    <property type="entry name" value="RIH_assoc-dom"/>
</dbReference>
<dbReference type="SUPFAM" id="SSF100909">
    <property type="entry name" value="IP3 receptor type 1 binding core, domain 2"/>
    <property type="match status" value="2"/>
</dbReference>
<name>A0A813MDQ0_9BILA</name>
<dbReference type="GO" id="GO:0005789">
    <property type="term" value="C:endoplasmic reticulum membrane"/>
    <property type="evidence" value="ECO:0007669"/>
    <property type="project" value="UniProtKB-SubCell"/>
</dbReference>
<dbReference type="Pfam" id="PF08454">
    <property type="entry name" value="RIH_assoc"/>
    <property type="match status" value="1"/>
</dbReference>
<dbReference type="FunFam" id="1.25.10.30:FF:000001">
    <property type="entry name" value="Inositol 1,4,5-trisphosphate receptor, type 2"/>
    <property type="match status" value="1"/>
</dbReference>
<keyword evidence="9 13" id="KW-0472">Membrane</keyword>
<feature type="compositionally biased region" description="Acidic residues" evidence="15">
    <location>
        <begin position="2450"/>
        <end position="2465"/>
    </location>
</feature>
<keyword evidence="4 13" id="KW-0812">Transmembrane</keyword>
<keyword evidence="14" id="KW-0175">Coiled coil</keyword>
<evidence type="ECO:0000256" key="10">
    <source>
        <dbReference type="ARBA" id="ARBA00023170"/>
    </source>
</evidence>
<feature type="region of interest" description="Disordered" evidence="15">
    <location>
        <begin position="1021"/>
        <end position="1052"/>
    </location>
</feature>
<feature type="transmembrane region" description="Helical" evidence="13">
    <location>
        <begin position="2672"/>
        <end position="2690"/>
    </location>
</feature>
<dbReference type="GO" id="GO:0005220">
    <property type="term" value="F:inositol 1,4,5-trisphosphate-gated calcium channel activity"/>
    <property type="evidence" value="ECO:0007669"/>
    <property type="project" value="UniProtKB-UniRule"/>
</dbReference>
<dbReference type="Gene3D" id="2.80.10.50">
    <property type="match status" value="2"/>
</dbReference>
<accession>A0A813MDQ0</accession>
<dbReference type="CDD" id="cd23277">
    <property type="entry name" value="beta-trefoil_MIR_ITPR"/>
    <property type="match status" value="1"/>
</dbReference>
<sequence>MIDDGSANDNSNSIASSSFLHMGDVISLYAEGKVCGFISTLGLVDSRCVVQPLGGDLKHPPKKFRDCLFRVCPQNRYSAQRQYWKQCRQNAANTTQSSFGINQPFTGFDESVLKKLHHAAELEKKQNEAETSKLINSNTLIQYGSIVQLLHLKSNKYLTVNKKLPAHVEKNAMRVYLDYAGSESSWFIVQPFYKLRSIGDKVVVGDKIVLQSFIAMQPLHVSEMELADHQGCKEINCRWLIAPIKRDLNLNQNDDPTSYQNVYTEVNLLNSQTSWKVALFMCHREDRNDVLKSGDVIRLFHAEQEKYLTCDEYKGKKQVFIRSTARLSATSATSSKALWEVEIVKKDPCRGGASRWSNLFRFKHLASGTYLAAEVDNDPIEDPMRSKLRGDPSNLVYSLVSVNNAFDHSTIFELDETTITVHDSPVPRNSYVRLKHWETGTWVHSTALLIDTDEEKPIMWKIGCAKIKEDKEAFQLIPVPTNEVRDLDFATDAAKMLQVFADKMYQNQLLMNDRRSLGALLTDLIFFVAEYETGNNNDPLDIQLNKPNRERQKLMREQNILKQVFRILKAPFMEYGNQNGLQMNELKDSKHGLQPIFRLCYRILKHSQQSYRKNQEYIAKQFGFMQNHIGFDVLAEETITALLHSNRQLLEKHITRKEIDTFVNLVKSNKDYKFLEYLSDLCVANNEAIPSTQELICNSILKTKENSAILIDTKIEKCNERIIFMESTEDLSNRLKSQSQLAGSNSSLTIYSAPKDDRDANLDNTIYQPLNNLDENIILCWENYALQLQELVKSESIYERDILEYYRYQLNLFSNMCLNRQYLAIEELSPKLTIELILKCMQDDMLNHDLRASFCRLMLHLHVDREPQELVTPVNYARLWINIPLAINIEKCKNIRLNYDAANEEESNSALSDSQTKIEGVRKRFFKSNPSTPVNFPNNTFPNEQFKQNDNEDTKFQPAIDFVRAYLDNVVQQTSPFGDKEQNKLTFEVVNLAKNLIYFGFYSFKDLLKLTKTLLEILDHDDNTTNPISSEDSASENNYRQKTTMPSSNHPSFSTNYKQITSGINTKSSEIINKSCSYSGLRHFANDYFDESDSKSFQKNRYGSNAAYIHANIVFETKLKIIDILQVSIQANSIPSLNKLEDYFLYNEEEESVSRNYLMLIEDRFSAKTTEESQSNESVSTFGNKSTVSQGSNSQNGSALIFTHADKLIIKAKVYILEILEFILNVRLDYRLTYLLSIFKKAYESVYNSSNGPPDKKAFVKLVTEAEKIFRNEKELTDLDLDGAGGKTFLRVLLKLIMHDYPPLVSGSLQLLFRHFSQIQETLSAFKQIQLLVSDDDVNNYNKIKTDLDKLRLLVEQSELWIFKRKENSKDDVEMPKILSKRMSHSKLPDFFNYKKFENSEVDSFVLQELDNGPELENSAILKYKELYKILNSLIKLCVTQTVLPNGTIKKKPRRNDQRLLRNMGVHNIVLDLTKISYEKLEDKRMKIIMKTAHEFLQNFCFSNPHNQALLHEKIDLTHYPSNEWEAKTATYIFKDNPVLLNEINERLIQNFIHALEHQNVDESKVPYLEFLQTICVIDGHEIKKCQDIIIAELMNSDIMNFSSDKTHIDEICILMQKHQPKITDLENNSNGIHGQLLFHINLIKVLISCTMGKNTFTEIKCHTILLLEDIEKVVTNKYCLTEIKETYISFMYHCHIDTENETKEIFTQPYIWNIFESFIQDINIVCQPCVNKNYVDKTLQNYVGDNIVEVVSGFFNHTQFNQIPQPHTRSWIYKNLYSKMVQLFRCDWITDIQRSNISCVLNAMQEKSNFMGVTDLPLIKNIEPLPEDQFRNKSESIRSSTIFHSLIPNESTSSGYDDLTAFSRSLTDSKHDTRVVNESFQDCVLLLEEGFSSKMQAEMLVLVDVLHKPASIFPSNSAFRIKAQDKRFIGKLINHAKYLRDKQENQLCIKLLQILREMIPNENEFLLDNKRKTDDMVINLIQIFRQMVFHNYFPMHDKLAEELRKSLLTKYLEDDESNDSKSSKRTSSTSSLSSLSSKSSDKSNSFNVKNMEEEDERDLKRYEIQCELNNQGASDLVIDLFMSDITNKVFKESVLLSIALLEGGNTQVQKTIFTRLMSEKNSEKFCKSFHDRIEVAQKEIKNLNSFMSTEITDVSKIKAAVNQQHSNQLQDDILAEENTSLMANRQRNNRSDSVGTNMTIGFSNINPTLSSPANLPEEIAIMEIILRFLQLLCENHNADLQNYLRQQQNNKTSYNLVCETLQFLDCICGSTTGGLGLLGLWINENNVHLINQALETLTEYCQGPCHANQYAIINHESNGIDIVIALILNDIQPLSKNNLEMFLALKDNASKLLLAVMESNDDTANAERILYNITPKALIDVIREAFEQGKEMDRQAELAREKRRGSTSSRSDKKEEVPLTEDADPTEIQNETDELLNNPLSISQSSSENGDEESQSTDNSDDTEGAPPREVGHNLYILAHKLAKFNKELSILLKSKDSQENEALAYYAAHTAQIEIIREDRAMEQIVFPVPTVCEYLTAETKQRIFLTTEKDEQNSKITGFFENVDMMWNEMKWQKKLRQQRWLYWFSSHMSLWSDISFNFAVLINLLVAIFYPFDRGIKELDPKVSALIWSSLLISLAFIISYPNKTGIRTFIASAILRLIYSLGLEPTLWFIGSINVINKGIFLVSYMGNRGTFSHTFKNIFSDFEFLYHIGYLLLCLLGLCGHEFFYGLLLLDVVYREETLLNVIRCVTKNAKSVLLTAVFAVILIYLFSICGYLFLRDDFIMEVDPNTDKLTPFQVEYQNRLKSVKGLDQNGYCTADNCTLNNTLSEGEDPSLEVEGDGLERSCDTLIMCILTTLNNGLRNGGGIGDVLRKPSSTEPLFMFRVVYDLLFFFIVIIITLNLIFGVIIDTFGDLRQEKQEKDYTLKNTCFICSLDRSKFDNKKVSFDEHIKLEHNMWHYLYFLILIKVKDKTEFTGPESFVYLCIQNKNLEWFPRMRAMSLDTSDKVEEENELNHIKSKLELTNNLVASLVKQLEELKDNFTDKRKNEERPSLLKYN</sequence>
<organism evidence="17 18">
    <name type="scientific">Brachionus calyciflorus</name>
    <dbReference type="NCBI Taxonomy" id="104777"/>
    <lineage>
        <taxon>Eukaryota</taxon>
        <taxon>Metazoa</taxon>
        <taxon>Spiralia</taxon>
        <taxon>Gnathifera</taxon>
        <taxon>Rotifera</taxon>
        <taxon>Eurotatoria</taxon>
        <taxon>Monogononta</taxon>
        <taxon>Pseudotrocha</taxon>
        <taxon>Ploima</taxon>
        <taxon>Brachionidae</taxon>
        <taxon>Brachionus</taxon>
    </lineage>
</organism>
<dbReference type="InterPro" id="IPR014821">
    <property type="entry name" value="Ins145_P3_rcpt"/>
</dbReference>
<feature type="region of interest" description="Disordered" evidence="15">
    <location>
        <begin position="2393"/>
        <end position="2471"/>
    </location>
</feature>
<keyword evidence="3 13" id="KW-0813">Transport</keyword>
<keyword evidence="13" id="KW-0107">Calcium channel</keyword>
<dbReference type="InterPro" id="IPR000493">
    <property type="entry name" value="InsP3_rcpt"/>
</dbReference>
<comment type="subunit">
    <text evidence="13">Homotetramer.</text>
</comment>
<dbReference type="InterPro" id="IPR015925">
    <property type="entry name" value="Ryanodine_IP3_receptor"/>
</dbReference>
<dbReference type="InterPro" id="IPR005821">
    <property type="entry name" value="Ion_trans_dom"/>
</dbReference>
<keyword evidence="13" id="KW-0106">Calcium</keyword>
<dbReference type="PANTHER" id="PTHR45816:SF4">
    <property type="entry name" value="RYR_IP3R HOMOLOGY ASSOCIATED DOMAIN-CONTAINING PROTEIN"/>
    <property type="match status" value="1"/>
</dbReference>
<evidence type="ECO:0000256" key="9">
    <source>
        <dbReference type="ARBA" id="ARBA00023136"/>
    </source>
</evidence>
<feature type="domain" description="MIR" evidence="16">
    <location>
        <begin position="138"/>
        <end position="191"/>
    </location>
</feature>
<dbReference type="EMBL" id="CAJNOC010000153">
    <property type="protein sequence ID" value="CAF0720107.1"/>
    <property type="molecule type" value="Genomic_DNA"/>
</dbReference>
<keyword evidence="12 13" id="KW-0407">Ion channel</keyword>
<keyword evidence="7 13" id="KW-1133">Transmembrane helix</keyword>
<dbReference type="Gene3D" id="1.10.287.70">
    <property type="match status" value="1"/>
</dbReference>
<feature type="domain" description="MIR" evidence="16">
    <location>
        <begin position="351"/>
        <end position="417"/>
    </location>
</feature>
<feature type="transmembrane region" description="Helical" evidence="13">
    <location>
        <begin position="2598"/>
        <end position="2616"/>
    </location>
</feature>
<keyword evidence="11 13" id="KW-1071">Ligand-gated ion channel</keyword>
<evidence type="ECO:0000256" key="2">
    <source>
        <dbReference type="ARBA" id="ARBA00009453"/>
    </source>
</evidence>
<proteinExistence type="inferred from homology"/>
<feature type="coiled-coil region" evidence="14">
    <location>
        <begin position="3009"/>
        <end position="3050"/>
    </location>
</feature>
<dbReference type="Pfam" id="PF00520">
    <property type="entry name" value="Ion_trans"/>
    <property type="match status" value="1"/>
</dbReference>
<feature type="transmembrane region" description="Helical" evidence="13">
    <location>
        <begin position="2628"/>
        <end position="2645"/>
    </location>
</feature>
<evidence type="ECO:0000256" key="6">
    <source>
        <dbReference type="ARBA" id="ARBA00022824"/>
    </source>
</evidence>
<keyword evidence="10 13" id="KW-0675">Receptor</keyword>
<evidence type="ECO:0000256" key="3">
    <source>
        <dbReference type="ARBA" id="ARBA00022448"/>
    </source>
</evidence>
<comment type="function">
    <text evidence="13">Receptor for inositol 1,4,5-trisphosphate, a second messenger that mediates the release of intracellular calcium.</text>
</comment>
<dbReference type="InterPro" id="IPR035910">
    <property type="entry name" value="RyR/IP3R_RIH_dom_sf"/>
</dbReference>
<feature type="compositionally biased region" description="Polar residues" evidence="15">
    <location>
        <begin position="2439"/>
        <end position="2449"/>
    </location>
</feature>
<evidence type="ECO:0000256" key="5">
    <source>
        <dbReference type="ARBA" id="ARBA00022737"/>
    </source>
</evidence>